<evidence type="ECO:0000313" key="6">
    <source>
        <dbReference type="EMBL" id="TVU33838.1"/>
    </source>
</evidence>
<dbReference type="EMBL" id="RWGY01000009">
    <property type="protein sequence ID" value="TVU33838.1"/>
    <property type="molecule type" value="Genomic_DNA"/>
</dbReference>
<evidence type="ECO:0000259" key="5">
    <source>
        <dbReference type="PROSITE" id="PS50888"/>
    </source>
</evidence>
<evidence type="ECO:0000256" key="1">
    <source>
        <dbReference type="ARBA" id="ARBA00005510"/>
    </source>
</evidence>
<keyword evidence="7" id="KW-1185">Reference proteome</keyword>
<evidence type="ECO:0000256" key="2">
    <source>
        <dbReference type="ARBA" id="ARBA00023015"/>
    </source>
</evidence>
<keyword evidence="2" id="KW-0805">Transcription regulation</keyword>
<keyword evidence="3" id="KW-0804">Transcription</keyword>
<comment type="caution">
    <text evidence="6">The sequence shown here is derived from an EMBL/GenBank/DDBJ whole genome shotgun (WGS) entry which is preliminary data.</text>
</comment>
<feature type="region of interest" description="Disordered" evidence="4">
    <location>
        <begin position="1"/>
        <end position="39"/>
    </location>
</feature>
<dbReference type="Pfam" id="PF00010">
    <property type="entry name" value="HLH"/>
    <property type="match status" value="1"/>
</dbReference>
<organism evidence="6 7">
    <name type="scientific">Eragrostis curvula</name>
    <name type="common">weeping love grass</name>
    <dbReference type="NCBI Taxonomy" id="38414"/>
    <lineage>
        <taxon>Eukaryota</taxon>
        <taxon>Viridiplantae</taxon>
        <taxon>Streptophyta</taxon>
        <taxon>Embryophyta</taxon>
        <taxon>Tracheophyta</taxon>
        <taxon>Spermatophyta</taxon>
        <taxon>Magnoliopsida</taxon>
        <taxon>Liliopsida</taxon>
        <taxon>Poales</taxon>
        <taxon>Poaceae</taxon>
        <taxon>PACMAD clade</taxon>
        <taxon>Chloridoideae</taxon>
        <taxon>Eragrostideae</taxon>
        <taxon>Eragrostidinae</taxon>
        <taxon>Eragrostis</taxon>
    </lineage>
</organism>
<dbReference type="CDD" id="cd00083">
    <property type="entry name" value="bHLH_SF"/>
    <property type="match status" value="1"/>
</dbReference>
<comment type="similarity">
    <text evidence="1">Belongs to the bHLH protein family.</text>
</comment>
<evidence type="ECO:0000256" key="3">
    <source>
        <dbReference type="ARBA" id="ARBA00023163"/>
    </source>
</evidence>
<dbReference type="InterPro" id="IPR044278">
    <property type="entry name" value="BHLH95-like"/>
</dbReference>
<dbReference type="GO" id="GO:0009960">
    <property type="term" value="P:endosperm development"/>
    <property type="evidence" value="ECO:0007669"/>
    <property type="project" value="InterPro"/>
</dbReference>
<feature type="domain" description="BHLH" evidence="5">
    <location>
        <begin position="27"/>
        <end position="77"/>
    </location>
</feature>
<dbReference type="GO" id="GO:0046983">
    <property type="term" value="F:protein dimerization activity"/>
    <property type="evidence" value="ECO:0007669"/>
    <property type="project" value="InterPro"/>
</dbReference>
<protein>
    <recommendedName>
        <fullName evidence="5">BHLH domain-containing protein</fullName>
    </recommendedName>
</protein>
<name>A0A5J9VDS9_9POAL</name>
<dbReference type="GO" id="GO:0003700">
    <property type="term" value="F:DNA-binding transcription factor activity"/>
    <property type="evidence" value="ECO:0007669"/>
    <property type="project" value="InterPro"/>
</dbReference>
<gene>
    <name evidence="6" type="ORF">EJB05_15649</name>
</gene>
<feature type="region of interest" description="Disordered" evidence="4">
    <location>
        <begin position="94"/>
        <end position="116"/>
    </location>
</feature>
<dbReference type="Gene3D" id="4.10.280.10">
    <property type="entry name" value="Helix-loop-helix DNA-binding domain"/>
    <property type="match status" value="1"/>
</dbReference>
<dbReference type="InterPro" id="IPR011598">
    <property type="entry name" value="bHLH_dom"/>
</dbReference>
<evidence type="ECO:0000256" key="4">
    <source>
        <dbReference type="SAM" id="MobiDB-lite"/>
    </source>
</evidence>
<dbReference type="PROSITE" id="PS50888">
    <property type="entry name" value="BHLH"/>
    <property type="match status" value="1"/>
</dbReference>
<dbReference type="Proteomes" id="UP000324897">
    <property type="component" value="Unassembled WGS sequence"/>
</dbReference>
<evidence type="ECO:0000313" key="7">
    <source>
        <dbReference type="Proteomes" id="UP000324897"/>
    </source>
</evidence>
<dbReference type="InterPro" id="IPR036638">
    <property type="entry name" value="HLH_DNA-bd_sf"/>
</dbReference>
<dbReference type="PANTHER" id="PTHR46772:SF4">
    <property type="entry name" value="OS01G0518300 PROTEIN"/>
    <property type="match status" value="1"/>
</dbReference>
<dbReference type="SMART" id="SM00353">
    <property type="entry name" value="HLH"/>
    <property type="match status" value="1"/>
</dbReference>
<dbReference type="SUPFAM" id="SSF47459">
    <property type="entry name" value="HLH, helix-loop-helix DNA-binding domain"/>
    <property type="match status" value="1"/>
</dbReference>
<reference evidence="6 7" key="1">
    <citation type="journal article" date="2019" name="Sci. Rep.">
        <title>A high-quality genome of Eragrostis curvula grass provides insights into Poaceae evolution and supports new strategies to enhance forage quality.</title>
        <authorList>
            <person name="Carballo J."/>
            <person name="Santos B.A.C.M."/>
            <person name="Zappacosta D."/>
            <person name="Garbus I."/>
            <person name="Selva J.P."/>
            <person name="Gallo C.A."/>
            <person name="Diaz A."/>
            <person name="Albertini E."/>
            <person name="Caccamo M."/>
            <person name="Echenique V."/>
        </authorList>
    </citation>
    <scope>NUCLEOTIDE SEQUENCE [LARGE SCALE GENOMIC DNA]</scope>
    <source>
        <strain evidence="7">cv. Victoria</strain>
        <tissue evidence="6">Leaf</tissue>
    </source>
</reference>
<feature type="non-terminal residue" evidence="6">
    <location>
        <position position="1"/>
    </location>
</feature>
<dbReference type="PANTHER" id="PTHR46772">
    <property type="entry name" value="BHLH DOMAIN-CONTAINING PROTEIN"/>
    <property type="match status" value="1"/>
</dbReference>
<sequence>MAGEHQLALSLPAKGKRSPGTTAAASVERRATPVTERARRRTMNGLYAELAALIPRLPARASKTRILEAAIEHVGALRATAAELEAHRASIKLGPIEKEETQESLTPTSCPLPQPSFPHPRPYLVDLIDRGKEAASCSPEVLI</sequence>
<dbReference type="Gramene" id="TVU33838">
    <property type="protein sequence ID" value="TVU33838"/>
    <property type="gene ID" value="EJB05_15649"/>
</dbReference>
<accession>A0A5J9VDS9</accession>
<proteinExistence type="inferred from homology"/>
<dbReference type="AlphaFoldDB" id="A0A5J9VDS9"/>